<protein>
    <submittedName>
        <fullName evidence="2">Uncharacterized protein</fullName>
    </submittedName>
</protein>
<dbReference type="EMBL" id="JADCLJ010000020">
    <property type="protein sequence ID" value="MBE4909085.1"/>
    <property type="molecule type" value="Genomic_DNA"/>
</dbReference>
<organism evidence="2 3">
    <name type="scientific">Litchfieldia luteola</name>
    <dbReference type="NCBI Taxonomy" id="682179"/>
    <lineage>
        <taxon>Bacteria</taxon>
        <taxon>Bacillati</taxon>
        <taxon>Bacillota</taxon>
        <taxon>Bacilli</taxon>
        <taxon>Bacillales</taxon>
        <taxon>Bacillaceae</taxon>
        <taxon>Litchfieldia</taxon>
    </lineage>
</organism>
<evidence type="ECO:0000313" key="3">
    <source>
        <dbReference type="Proteomes" id="UP001516662"/>
    </source>
</evidence>
<accession>A0ABR9QKQ7</accession>
<dbReference type="Proteomes" id="UP001516662">
    <property type="component" value="Unassembled WGS sequence"/>
</dbReference>
<keyword evidence="1" id="KW-0472">Membrane</keyword>
<name>A0ABR9QKQ7_9BACI</name>
<feature type="transmembrane region" description="Helical" evidence="1">
    <location>
        <begin position="47"/>
        <end position="68"/>
    </location>
</feature>
<keyword evidence="1" id="KW-0812">Transmembrane</keyword>
<gene>
    <name evidence="2" type="ORF">IMZ08_13530</name>
</gene>
<comment type="caution">
    <text evidence="2">The sequence shown here is derived from an EMBL/GenBank/DDBJ whole genome shotgun (WGS) entry which is preliminary data.</text>
</comment>
<feature type="transmembrane region" description="Helical" evidence="1">
    <location>
        <begin position="74"/>
        <end position="95"/>
    </location>
</feature>
<keyword evidence="3" id="KW-1185">Reference proteome</keyword>
<feature type="transmembrane region" description="Helical" evidence="1">
    <location>
        <begin position="6"/>
        <end position="26"/>
    </location>
</feature>
<dbReference type="RefSeq" id="WP_193537301.1">
    <property type="nucleotide sequence ID" value="NZ_JADCLJ010000020.1"/>
</dbReference>
<keyword evidence="1" id="KW-1133">Transmembrane helix</keyword>
<proteinExistence type="predicted"/>
<reference evidence="2 3" key="1">
    <citation type="submission" date="2020-10" db="EMBL/GenBank/DDBJ databases">
        <title>Bacillus sp. HD4P25, an endophyte from a halophyte.</title>
        <authorList>
            <person name="Sun J.-Q."/>
        </authorList>
    </citation>
    <scope>NUCLEOTIDE SEQUENCE [LARGE SCALE GENOMIC DNA]</scope>
    <source>
        <strain evidence="2 3">YIM 93174</strain>
    </source>
</reference>
<sequence length="100" mass="11134">MGEIQWIGLAGLWGGAIFGFSGWWLGRRMAAKKRGLDERYLQIWKNARGGSWMLTLGALYVLFTLQLMGVSLSANTTLGILFIVHLAGWAVLGVYNQFKL</sequence>
<evidence type="ECO:0000313" key="2">
    <source>
        <dbReference type="EMBL" id="MBE4909085.1"/>
    </source>
</evidence>
<evidence type="ECO:0000256" key="1">
    <source>
        <dbReference type="SAM" id="Phobius"/>
    </source>
</evidence>